<keyword evidence="2" id="KW-1185">Reference proteome</keyword>
<dbReference type="EMBL" id="SJPP01000001">
    <property type="protein sequence ID" value="TWU11675.1"/>
    <property type="molecule type" value="Genomic_DNA"/>
</dbReference>
<organism evidence="1 2">
    <name type="scientific">Symmachiella macrocystis</name>
    <dbReference type="NCBI Taxonomy" id="2527985"/>
    <lineage>
        <taxon>Bacteria</taxon>
        <taxon>Pseudomonadati</taxon>
        <taxon>Planctomycetota</taxon>
        <taxon>Planctomycetia</taxon>
        <taxon>Planctomycetales</taxon>
        <taxon>Planctomycetaceae</taxon>
        <taxon>Symmachiella</taxon>
    </lineage>
</organism>
<proteinExistence type="predicted"/>
<comment type="caution">
    <text evidence="1">The sequence shown here is derived from an EMBL/GenBank/DDBJ whole genome shotgun (WGS) entry which is preliminary data.</text>
</comment>
<protein>
    <submittedName>
        <fullName evidence="1">Uncharacterized protein</fullName>
    </submittedName>
</protein>
<dbReference type="AlphaFoldDB" id="A0A5C6BI16"/>
<evidence type="ECO:0000313" key="1">
    <source>
        <dbReference type="EMBL" id="TWU11675.1"/>
    </source>
</evidence>
<evidence type="ECO:0000313" key="2">
    <source>
        <dbReference type="Proteomes" id="UP000320735"/>
    </source>
</evidence>
<reference evidence="1 2" key="1">
    <citation type="submission" date="2019-02" db="EMBL/GenBank/DDBJ databases">
        <title>Deep-cultivation of Planctomycetes and their phenomic and genomic characterization uncovers novel biology.</title>
        <authorList>
            <person name="Wiegand S."/>
            <person name="Jogler M."/>
            <person name="Boedeker C."/>
            <person name="Pinto D."/>
            <person name="Vollmers J."/>
            <person name="Rivas-Marin E."/>
            <person name="Kohn T."/>
            <person name="Peeters S.H."/>
            <person name="Heuer A."/>
            <person name="Rast P."/>
            <person name="Oberbeckmann S."/>
            <person name="Bunk B."/>
            <person name="Jeske O."/>
            <person name="Meyerdierks A."/>
            <person name="Storesund J.E."/>
            <person name="Kallscheuer N."/>
            <person name="Luecker S."/>
            <person name="Lage O.M."/>
            <person name="Pohl T."/>
            <person name="Merkel B.J."/>
            <person name="Hornburger P."/>
            <person name="Mueller R.-W."/>
            <person name="Bruemmer F."/>
            <person name="Labrenz M."/>
            <person name="Spormann A.M."/>
            <person name="Op Den Camp H."/>
            <person name="Overmann J."/>
            <person name="Amann R."/>
            <person name="Jetten M.S.M."/>
            <person name="Mascher T."/>
            <person name="Medema M.H."/>
            <person name="Devos D.P."/>
            <person name="Kaster A.-K."/>
            <person name="Ovreas L."/>
            <person name="Rohde M."/>
            <person name="Galperin M.Y."/>
            <person name="Jogler C."/>
        </authorList>
    </citation>
    <scope>NUCLEOTIDE SEQUENCE [LARGE SCALE GENOMIC DNA]</scope>
    <source>
        <strain evidence="1 2">CA54</strain>
    </source>
</reference>
<dbReference type="Proteomes" id="UP000320735">
    <property type="component" value="Unassembled WGS sequence"/>
</dbReference>
<accession>A0A5C6BI16</accession>
<sequence>MAESDSLFKESYAWLRSGIYASWNQVNIQKLHAKKVSGKFAVYTSEVGDVETDNFALMDWLCGDKLTHI</sequence>
<name>A0A5C6BI16_9PLAN</name>
<gene>
    <name evidence="1" type="ORF">CA54_04840</name>
</gene>